<reference evidence="4 5" key="1">
    <citation type="journal article" date="2013" name="Curr. Biol.">
        <title>The Genome of the Foraminiferan Reticulomyxa filosa.</title>
        <authorList>
            <person name="Glockner G."/>
            <person name="Hulsmann N."/>
            <person name="Schleicher M."/>
            <person name="Noegel A.A."/>
            <person name="Eichinger L."/>
            <person name="Gallinger C."/>
            <person name="Pawlowski J."/>
            <person name="Sierra R."/>
            <person name="Euteneuer U."/>
            <person name="Pillet L."/>
            <person name="Moustafa A."/>
            <person name="Platzer M."/>
            <person name="Groth M."/>
            <person name="Szafranski K."/>
            <person name="Schliwa M."/>
        </authorList>
    </citation>
    <scope>NUCLEOTIDE SEQUENCE [LARGE SCALE GENOMIC DNA]</scope>
</reference>
<dbReference type="InterPro" id="IPR019734">
    <property type="entry name" value="TPR_rpt"/>
</dbReference>
<sequence length="668" mass="77694">MSSFKVYVNDGTKMRTVMPSDVTSEQKRIDCSVEVNESEIKKQGLQSYSMKHPLILLAGAIEYEQQRQHLENVRHELYIFEALFQSKFGYEVCSTYNSQNASTESLTLHQLNNFILQHGLDNEKNKVNGYDGLIFVWCGYGTNEINENILITSDGKIKHLKDIQNDFVKKTDYFIGKPKIFIKIGHKGEEIFHLNRINSDNETIRNKPSNIIESDIFAIFVTTSTYCSKKYNQDIEKATIQIVFDKTVGRELIQTASTLPFALHLVPRSFLKEQIQNTNTYDVKYEPLKRDKNHIPETLDFKNHWNRLWRKANAEAVKIVKAMLSEHEQGLIVVAYNTLKWKNRNDNLSSLLNLVNNIEDDIKDFEDYLVCVIKRKAILLQDINIDGNAYAIDCELQCKGYTKITTQLFVTANARIDQQLRQSLSIIKWNMEIHHDVPLQLRAIEYEEEKCTEDRYLSKSINHLERHLQFSIDTLGADHLFVAISYNMLGLRYYNKRDYDSAIHAFEKALRVIIGSYGVNFPFGAQLYYNLACSCSQKDYQDAKEYFELSLKIRLNTHDINHADVAWSYYSLGTNYKNNKQHDKAIECYKNALNIRKSIFGYSDQIVGTSCWDLGMAFEYKNQNDIALIYYEEAYKTYSATFGEPHEETMRAKRKVKRLSDDVYLSNH</sequence>
<protein>
    <submittedName>
        <fullName evidence="4">Uncharacterized protein</fullName>
    </submittedName>
</protein>
<evidence type="ECO:0000256" key="1">
    <source>
        <dbReference type="ARBA" id="ARBA00022737"/>
    </source>
</evidence>
<dbReference type="PANTHER" id="PTHR45641:SF1">
    <property type="entry name" value="AAA+ ATPASE DOMAIN-CONTAINING PROTEIN"/>
    <property type="match status" value="1"/>
</dbReference>
<feature type="repeat" description="TPR" evidence="3">
    <location>
        <begin position="483"/>
        <end position="516"/>
    </location>
</feature>
<dbReference type="SUPFAM" id="SSF48452">
    <property type="entry name" value="TPR-like"/>
    <property type="match status" value="1"/>
</dbReference>
<dbReference type="Gene3D" id="1.25.40.10">
    <property type="entry name" value="Tetratricopeptide repeat domain"/>
    <property type="match status" value="2"/>
</dbReference>
<dbReference type="PANTHER" id="PTHR45641">
    <property type="entry name" value="TETRATRICOPEPTIDE REPEAT PROTEIN (AFU_ORTHOLOGUE AFUA_6G03870)"/>
    <property type="match status" value="1"/>
</dbReference>
<dbReference type="Gene3D" id="3.40.50.1460">
    <property type="match status" value="1"/>
</dbReference>
<gene>
    <name evidence="4" type="ORF">RFI_12454</name>
</gene>
<dbReference type="Pfam" id="PF13424">
    <property type="entry name" value="TPR_12"/>
    <property type="match status" value="2"/>
</dbReference>
<accession>X6NFM8</accession>
<evidence type="ECO:0000313" key="5">
    <source>
        <dbReference type="Proteomes" id="UP000023152"/>
    </source>
</evidence>
<evidence type="ECO:0000313" key="4">
    <source>
        <dbReference type="EMBL" id="ETO24703.1"/>
    </source>
</evidence>
<dbReference type="SMART" id="SM00028">
    <property type="entry name" value="TPR"/>
    <property type="match status" value="4"/>
</dbReference>
<keyword evidence="1" id="KW-0677">Repeat</keyword>
<dbReference type="EMBL" id="ASPP01009029">
    <property type="protein sequence ID" value="ETO24703.1"/>
    <property type="molecule type" value="Genomic_DNA"/>
</dbReference>
<feature type="repeat" description="TPR" evidence="3">
    <location>
        <begin position="566"/>
        <end position="599"/>
    </location>
</feature>
<evidence type="ECO:0000256" key="2">
    <source>
        <dbReference type="ARBA" id="ARBA00022803"/>
    </source>
</evidence>
<dbReference type="Proteomes" id="UP000023152">
    <property type="component" value="Unassembled WGS sequence"/>
</dbReference>
<proteinExistence type="predicted"/>
<evidence type="ECO:0000256" key="3">
    <source>
        <dbReference type="PROSITE-ProRule" id="PRU00339"/>
    </source>
</evidence>
<dbReference type="OrthoDB" id="40048at2759"/>
<dbReference type="PROSITE" id="PS50005">
    <property type="entry name" value="TPR"/>
    <property type="match status" value="2"/>
</dbReference>
<name>X6NFM8_RETFI</name>
<dbReference type="InterPro" id="IPR029030">
    <property type="entry name" value="Caspase-like_dom_sf"/>
</dbReference>
<keyword evidence="2 3" id="KW-0802">TPR repeat</keyword>
<keyword evidence="5" id="KW-1185">Reference proteome</keyword>
<dbReference type="InterPro" id="IPR011990">
    <property type="entry name" value="TPR-like_helical_dom_sf"/>
</dbReference>
<comment type="caution">
    <text evidence="4">The sequence shown here is derived from an EMBL/GenBank/DDBJ whole genome shotgun (WGS) entry which is preliminary data.</text>
</comment>
<organism evidence="4 5">
    <name type="scientific">Reticulomyxa filosa</name>
    <dbReference type="NCBI Taxonomy" id="46433"/>
    <lineage>
        <taxon>Eukaryota</taxon>
        <taxon>Sar</taxon>
        <taxon>Rhizaria</taxon>
        <taxon>Retaria</taxon>
        <taxon>Foraminifera</taxon>
        <taxon>Monothalamids</taxon>
        <taxon>Reticulomyxidae</taxon>
        <taxon>Reticulomyxa</taxon>
    </lineage>
</organism>
<dbReference type="SUPFAM" id="SSF52129">
    <property type="entry name" value="Caspase-like"/>
    <property type="match status" value="1"/>
</dbReference>
<dbReference type="AlphaFoldDB" id="X6NFM8"/>